<dbReference type="EMBL" id="VIWP01000003">
    <property type="protein sequence ID" value="TWF54194.1"/>
    <property type="molecule type" value="Genomic_DNA"/>
</dbReference>
<organism evidence="2 3">
    <name type="scientific">Neorhizobium alkalisoli</name>
    <dbReference type="NCBI Taxonomy" id="528178"/>
    <lineage>
        <taxon>Bacteria</taxon>
        <taxon>Pseudomonadati</taxon>
        <taxon>Pseudomonadota</taxon>
        <taxon>Alphaproteobacteria</taxon>
        <taxon>Hyphomicrobiales</taxon>
        <taxon>Rhizobiaceae</taxon>
        <taxon>Rhizobium/Agrobacterium group</taxon>
        <taxon>Neorhizobium</taxon>
    </lineage>
</organism>
<comment type="caution">
    <text evidence="2">The sequence shown here is derived from an EMBL/GenBank/DDBJ whole genome shotgun (WGS) entry which is preliminary data.</text>
</comment>
<feature type="transmembrane region" description="Helical" evidence="1">
    <location>
        <begin position="194"/>
        <end position="216"/>
    </location>
</feature>
<keyword evidence="1" id="KW-1133">Transmembrane helix</keyword>
<keyword evidence="1" id="KW-0472">Membrane</keyword>
<evidence type="ECO:0000313" key="2">
    <source>
        <dbReference type="EMBL" id="TWF54194.1"/>
    </source>
</evidence>
<proteinExistence type="predicted"/>
<keyword evidence="1" id="KW-0812">Transmembrane</keyword>
<feature type="transmembrane region" description="Helical" evidence="1">
    <location>
        <begin position="12"/>
        <end position="31"/>
    </location>
</feature>
<name>A0A561QUX8_9HYPH</name>
<feature type="transmembrane region" description="Helical" evidence="1">
    <location>
        <begin position="77"/>
        <end position="99"/>
    </location>
</feature>
<reference evidence="2 3" key="1">
    <citation type="submission" date="2019-06" db="EMBL/GenBank/DDBJ databases">
        <title>Sorghum-associated microbial communities from plants grown in Nebraska, USA.</title>
        <authorList>
            <person name="Schachtman D."/>
        </authorList>
    </citation>
    <scope>NUCLEOTIDE SEQUENCE [LARGE SCALE GENOMIC DNA]</scope>
    <source>
        <strain evidence="2 3">1225</strain>
    </source>
</reference>
<dbReference type="AlphaFoldDB" id="A0A561QUX8"/>
<dbReference type="OrthoDB" id="64737at2"/>
<dbReference type="RefSeq" id="WP_145636200.1">
    <property type="nucleotide sequence ID" value="NZ_VIWP01000003.1"/>
</dbReference>
<accession>A0A561QUX8</accession>
<evidence type="ECO:0000256" key="1">
    <source>
        <dbReference type="SAM" id="Phobius"/>
    </source>
</evidence>
<protein>
    <submittedName>
        <fullName evidence="2">Putative membrane protein</fullName>
    </submittedName>
</protein>
<dbReference type="InterPro" id="IPR009781">
    <property type="entry name" value="DUF1345"/>
</dbReference>
<dbReference type="Proteomes" id="UP000320653">
    <property type="component" value="Unassembled WGS sequence"/>
</dbReference>
<feature type="transmembrane region" description="Helical" evidence="1">
    <location>
        <begin position="37"/>
        <end position="56"/>
    </location>
</feature>
<feature type="transmembrane region" description="Helical" evidence="1">
    <location>
        <begin position="111"/>
        <end position="133"/>
    </location>
</feature>
<gene>
    <name evidence="2" type="ORF">FHW37_10355</name>
</gene>
<dbReference type="Pfam" id="PF07077">
    <property type="entry name" value="DUF1345"/>
    <property type="match status" value="1"/>
</dbReference>
<evidence type="ECO:0000313" key="3">
    <source>
        <dbReference type="Proteomes" id="UP000320653"/>
    </source>
</evidence>
<sequence>MPLNWRKVVHHRHGPFAIAAAVAVLALPVFIAGFPDIAAGLTVVIFFLTYLVLMAFRIPAVDADRLRRTAQNEDEPAAVILAVTLAAAAAAIILLFEALNRKGGTAAAEVGLAFASVLFGWLTIHTMFAMHYAHLYWRPDEQNQKDEDKRGGLDFPQTDEPGAYDFLYFSFVIGMTAQTSDVAITSTAMRRVNLVHAIVSFFFNTVLVAASVNAAVGLGQ</sequence>
<keyword evidence="3" id="KW-1185">Reference proteome</keyword>